<reference evidence="2" key="1">
    <citation type="submission" date="2019-02" db="EMBL/GenBank/DDBJ databases">
        <title>Draft genome sequence of Sphaerospermopsis reniformis NIES-1949.</title>
        <authorList>
            <person name="Yamaguchi H."/>
            <person name="Suzuki S."/>
            <person name="Kawachi M."/>
        </authorList>
    </citation>
    <scope>NUCLEOTIDE SEQUENCE [LARGE SCALE GENOMIC DNA]</scope>
    <source>
        <strain evidence="2">NIES-1949</strain>
    </source>
</reference>
<gene>
    <name evidence="1" type="ORF">SR1949_22670</name>
</gene>
<sequence length="79" mass="8865">MQMSEEITIKVSPNVAQAYQKATEHKKSSLSTLISIFLREDVNEDVDFLGKLMDEISDRAVARGLTPEILETILNEESP</sequence>
<dbReference type="EMBL" id="BJCE01000065">
    <property type="protein sequence ID" value="GCL37160.1"/>
    <property type="molecule type" value="Genomic_DNA"/>
</dbReference>
<dbReference type="AlphaFoldDB" id="A0A479ZWJ8"/>
<dbReference type="Proteomes" id="UP000300142">
    <property type="component" value="Unassembled WGS sequence"/>
</dbReference>
<comment type="caution">
    <text evidence="1">The sequence shown here is derived from an EMBL/GenBank/DDBJ whole genome shotgun (WGS) entry which is preliminary data.</text>
</comment>
<name>A0A479ZWJ8_9CYAN</name>
<evidence type="ECO:0000313" key="1">
    <source>
        <dbReference type="EMBL" id="GCL37160.1"/>
    </source>
</evidence>
<protein>
    <submittedName>
        <fullName evidence="1">Uncharacterized protein</fullName>
    </submittedName>
</protein>
<evidence type="ECO:0000313" key="2">
    <source>
        <dbReference type="Proteomes" id="UP000300142"/>
    </source>
</evidence>
<organism evidence="1 2">
    <name type="scientific">Sphaerospermopsis reniformis</name>
    <dbReference type="NCBI Taxonomy" id="531300"/>
    <lineage>
        <taxon>Bacteria</taxon>
        <taxon>Bacillati</taxon>
        <taxon>Cyanobacteriota</taxon>
        <taxon>Cyanophyceae</taxon>
        <taxon>Nostocales</taxon>
        <taxon>Aphanizomenonaceae</taxon>
        <taxon>Sphaerospermopsis</taxon>
    </lineage>
</organism>
<accession>A0A479ZWJ8</accession>
<keyword evidence="2" id="KW-1185">Reference proteome</keyword>
<proteinExistence type="predicted"/>